<keyword evidence="17" id="KW-1185">Reference proteome</keyword>
<keyword evidence="5 12" id="KW-0597">Phosphoprotein</keyword>
<dbReference type="GO" id="GO:0000155">
    <property type="term" value="F:phosphorelay sensor kinase activity"/>
    <property type="evidence" value="ECO:0007669"/>
    <property type="project" value="InterPro"/>
</dbReference>
<feature type="transmembrane region" description="Helical" evidence="13">
    <location>
        <begin position="347"/>
        <end position="368"/>
    </location>
</feature>
<evidence type="ECO:0000256" key="10">
    <source>
        <dbReference type="ARBA" id="ARBA00023012"/>
    </source>
</evidence>
<evidence type="ECO:0000256" key="6">
    <source>
        <dbReference type="ARBA" id="ARBA00022679"/>
    </source>
</evidence>
<dbReference type="SMART" id="SM00448">
    <property type="entry name" value="REC"/>
    <property type="match status" value="1"/>
</dbReference>
<keyword evidence="13" id="KW-1133">Transmembrane helix</keyword>
<keyword evidence="7" id="KW-0547">Nucleotide-binding</keyword>
<comment type="subcellular location">
    <subcellularLocation>
        <location evidence="2">Cell membrane</location>
    </subcellularLocation>
</comment>
<feature type="transmembrane region" description="Helical" evidence="13">
    <location>
        <begin position="251"/>
        <end position="269"/>
    </location>
</feature>
<comment type="caution">
    <text evidence="16">The sequence shown here is derived from an EMBL/GenBank/DDBJ whole genome shotgun (WGS) entry which is preliminary data.</text>
</comment>
<feature type="transmembrane region" description="Helical" evidence="13">
    <location>
        <begin position="521"/>
        <end position="538"/>
    </location>
</feature>
<dbReference type="SUPFAM" id="SSF47384">
    <property type="entry name" value="Homodimeric domain of signal transducing histidine kinase"/>
    <property type="match status" value="1"/>
</dbReference>
<name>A0A3A6P8X8_9BACL</name>
<dbReference type="Pfam" id="PF00072">
    <property type="entry name" value="Response_reg"/>
    <property type="match status" value="1"/>
</dbReference>
<evidence type="ECO:0000256" key="7">
    <source>
        <dbReference type="ARBA" id="ARBA00022741"/>
    </source>
</evidence>
<organism evidence="16 17">
    <name type="scientific">Paenibacillus pinisoli</name>
    <dbReference type="NCBI Taxonomy" id="1276110"/>
    <lineage>
        <taxon>Bacteria</taxon>
        <taxon>Bacillati</taxon>
        <taxon>Bacillota</taxon>
        <taxon>Bacilli</taxon>
        <taxon>Bacillales</taxon>
        <taxon>Paenibacillaceae</taxon>
        <taxon>Paenibacillus</taxon>
    </lineage>
</organism>
<dbReference type="InterPro" id="IPR003594">
    <property type="entry name" value="HATPase_dom"/>
</dbReference>
<dbReference type="SMART" id="SM00388">
    <property type="entry name" value="HisKA"/>
    <property type="match status" value="1"/>
</dbReference>
<dbReference type="SUPFAM" id="SSF52172">
    <property type="entry name" value="CheY-like"/>
    <property type="match status" value="1"/>
</dbReference>
<dbReference type="Gene3D" id="1.10.287.130">
    <property type="match status" value="1"/>
</dbReference>
<dbReference type="Pfam" id="PF06580">
    <property type="entry name" value="His_kinase"/>
    <property type="match status" value="1"/>
</dbReference>
<dbReference type="InterPro" id="IPR036097">
    <property type="entry name" value="HisK_dim/P_sf"/>
</dbReference>
<keyword evidence="13" id="KW-0812">Transmembrane</keyword>
<dbReference type="SUPFAM" id="SSF55874">
    <property type="entry name" value="ATPase domain of HSP90 chaperone/DNA topoisomerase II/histidine kinase"/>
    <property type="match status" value="2"/>
</dbReference>
<keyword evidence="9" id="KW-0067">ATP-binding</keyword>
<dbReference type="Gene3D" id="3.40.50.2300">
    <property type="match status" value="1"/>
</dbReference>
<dbReference type="AlphaFoldDB" id="A0A3A6P8X8"/>
<protein>
    <recommendedName>
        <fullName evidence="3">histidine kinase</fullName>
        <ecNumber evidence="3">2.7.13.3</ecNumber>
    </recommendedName>
</protein>
<dbReference type="InterPro" id="IPR008979">
    <property type="entry name" value="Galactose-bd-like_sf"/>
</dbReference>
<proteinExistence type="predicted"/>
<feature type="transmembrane region" description="Helical" evidence="13">
    <location>
        <begin position="218"/>
        <end position="244"/>
    </location>
</feature>
<evidence type="ECO:0000256" key="5">
    <source>
        <dbReference type="ARBA" id="ARBA00022553"/>
    </source>
</evidence>
<dbReference type="PROSITE" id="PS50110">
    <property type="entry name" value="RESPONSE_REGULATORY"/>
    <property type="match status" value="1"/>
</dbReference>
<dbReference type="Proteomes" id="UP000267798">
    <property type="component" value="Unassembled WGS sequence"/>
</dbReference>
<feature type="modified residue" description="4-aspartylphosphate" evidence="12">
    <location>
        <position position="762"/>
    </location>
</feature>
<evidence type="ECO:0000256" key="13">
    <source>
        <dbReference type="SAM" id="Phobius"/>
    </source>
</evidence>
<keyword evidence="11 13" id="KW-0472">Membrane</keyword>
<evidence type="ECO:0000313" key="17">
    <source>
        <dbReference type="Proteomes" id="UP000267798"/>
    </source>
</evidence>
<dbReference type="CDD" id="cd16922">
    <property type="entry name" value="HATPase_EvgS-ArcB-TorS-like"/>
    <property type="match status" value="1"/>
</dbReference>
<feature type="transmembrane region" description="Helical" evidence="13">
    <location>
        <begin position="403"/>
        <end position="421"/>
    </location>
</feature>
<dbReference type="OrthoDB" id="9809348at2"/>
<dbReference type="Pfam" id="PF00512">
    <property type="entry name" value="HisKA"/>
    <property type="match status" value="1"/>
</dbReference>
<dbReference type="InterPro" id="IPR003661">
    <property type="entry name" value="HisK_dim/P_dom"/>
</dbReference>
<dbReference type="Pfam" id="PF02518">
    <property type="entry name" value="HATPase_c"/>
    <property type="match status" value="2"/>
</dbReference>
<reference evidence="16 17" key="1">
    <citation type="submission" date="2018-09" db="EMBL/GenBank/DDBJ databases">
        <title>Paenibacillus aracenensis nov. sp. isolated from a cave in southern Spain.</title>
        <authorList>
            <person name="Jurado V."/>
            <person name="Gutierrez-Patricio S."/>
            <person name="Gonzalez-Pimentel J.L."/>
            <person name="Miller A.Z."/>
            <person name="Laiz L."/>
            <person name="Saiz-Jimenez C."/>
        </authorList>
    </citation>
    <scope>NUCLEOTIDE SEQUENCE [LARGE SCALE GENOMIC DNA]</scope>
    <source>
        <strain evidence="16 17">JCM 19203</strain>
    </source>
</reference>
<dbReference type="InterPro" id="IPR010559">
    <property type="entry name" value="Sig_transdc_His_kin_internal"/>
</dbReference>
<feature type="transmembrane region" description="Helical" evidence="13">
    <location>
        <begin position="281"/>
        <end position="303"/>
    </location>
</feature>
<dbReference type="SUPFAM" id="SSF49785">
    <property type="entry name" value="Galactose-binding domain-like"/>
    <property type="match status" value="1"/>
</dbReference>
<dbReference type="InterPro" id="IPR004358">
    <property type="entry name" value="Sig_transdc_His_kin-like_C"/>
</dbReference>
<feature type="domain" description="Histidine kinase" evidence="14">
    <location>
        <begin position="940"/>
        <end position="1039"/>
    </location>
</feature>
<evidence type="ECO:0000256" key="2">
    <source>
        <dbReference type="ARBA" id="ARBA00004236"/>
    </source>
</evidence>
<evidence type="ECO:0000259" key="14">
    <source>
        <dbReference type="PROSITE" id="PS50109"/>
    </source>
</evidence>
<evidence type="ECO:0000313" key="16">
    <source>
        <dbReference type="EMBL" id="RJX37202.1"/>
    </source>
</evidence>
<feature type="transmembrane region" description="Helical" evidence="13">
    <location>
        <begin position="375"/>
        <end position="397"/>
    </location>
</feature>
<dbReference type="GO" id="GO:0005524">
    <property type="term" value="F:ATP binding"/>
    <property type="evidence" value="ECO:0007669"/>
    <property type="project" value="UniProtKB-KW"/>
</dbReference>
<dbReference type="InterPro" id="IPR005467">
    <property type="entry name" value="His_kinase_dom"/>
</dbReference>
<evidence type="ECO:0000256" key="9">
    <source>
        <dbReference type="ARBA" id="ARBA00022840"/>
    </source>
</evidence>
<dbReference type="CDD" id="cd00082">
    <property type="entry name" value="HisKA"/>
    <property type="match status" value="1"/>
</dbReference>
<accession>A0A3A6P8X8</accession>
<dbReference type="PRINTS" id="PR00344">
    <property type="entry name" value="BCTRLSENSOR"/>
</dbReference>
<dbReference type="Gene3D" id="2.60.120.260">
    <property type="entry name" value="Galactose-binding domain-like"/>
    <property type="match status" value="1"/>
</dbReference>
<evidence type="ECO:0000256" key="11">
    <source>
        <dbReference type="ARBA" id="ARBA00023136"/>
    </source>
</evidence>
<dbReference type="SMART" id="SM00387">
    <property type="entry name" value="HATPase_c"/>
    <property type="match status" value="2"/>
</dbReference>
<evidence type="ECO:0000256" key="4">
    <source>
        <dbReference type="ARBA" id="ARBA00022475"/>
    </source>
</evidence>
<keyword evidence="10" id="KW-0902">Two-component regulatory system</keyword>
<dbReference type="Gene3D" id="3.30.565.10">
    <property type="entry name" value="Histidine kinase-like ATPase, C-terminal domain"/>
    <property type="match status" value="2"/>
</dbReference>
<dbReference type="InterPro" id="IPR036890">
    <property type="entry name" value="HATPase_C_sf"/>
</dbReference>
<keyword evidence="8" id="KW-0418">Kinase</keyword>
<dbReference type="GO" id="GO:0005886">
    <property type="term" value="C:plasma membrane"/>
    <property type="evidence" value="ECO:0007669"/>
    <property type="project" value="UniProtKB-SubCell"/>
</dbReference>
<dbReference type="EMBL" id="QXQB01000007">
    <property type="protein sequence ID" value="RJX37202.1"/>
    <property type="molecule type" value="Genomic_DNA"/>
</dbReference>
<evidence type="ECO:0000256" key="1">
    <source>
        <dbReference type="ARBA" id="ARBA00000085"/>
    </source>
</evidence>
<sequence length="1045" mass="116886">MSNFMIMMTRLFKHKKIAYLLIAILFLTCLTGLRLVWSDIFPTSQSLPIENGVLDMRGIDLEASHAFYMDGEWLFYPEQLLTGQDVQTAAPPSQHIQVPGSWGNLLSRDDGYAYGYGTYRLRILTDPLVQPVSIWVKGIQASSEIEINGDELAALGRPAASANGYSPKNVSYTATYSVEGTTELDVLIRVANYDKPSQGGITRSLRFGSLAAIDNVRWYSIGFQLVTFVLLVLHSLYAFILYYFNWKERTLLLTSLLLIAVAISVAAGHDHLLMLWLPINYTWAIKIRLISLMWQIFLILLLFRRFSAAKPGNVWVRAFTISLVAFTAVLFAAPADVIDILVTYKVIYFFFFVPFIWFIGIAGGMIFNKKNDIDIIFLLLSAVSIISNLLWSFASASKDVTTVYYPLDIMAAMIGFSTYWFKKYYRQSRENSELYEQLKKEDKLKDQFLANTSHELRTPLHGIMNIAETVVTKEKERMNASSIKDMELLIKISRRMSHMLGDLLDVARLKEHRIALKQEPLHIQSLVPGIIAMLAFLMEGKPVRLQMNIADSTPLVMADEKRLVQIMYNLLHNALKYTEEGQIDISAEVRGGFVVIHVSDTGVGMDKETQERIFRPYEQGAYGISDGRGMGLGLSICKQLVELHGGELTVRSSPGQGSTFSFQLPLAGDEHLAPSLNPALSAAALSQAEMAAGVLASLPQESIPALLNDSKVHILAVDDDPVNLSVLAGILSSEPYQLTTAHSAREALELLATGAWDLVIADVMMPQMSGYELTQRIREHYSLSELPVLLLTARSQSTDIYTGFASGANDYVTKPVDALELKYRIKALITLKQSIHKRLRMEAAYLQAQIHPHFLFNTLNSIMALSMTDTEKMRSLVEAFSSYLRISFDFLNTEELVELSHELELAKAYLYVEQERFEERLSVEWDIEQGLNPLLPPLTIQPLIENAVKHGLLKRNKGGTVLIRVARVDQGTLIEVRDNGIGISQETVHQLLNRTMSGKSGIGVANTNRRLLQLYGQGLLIQSTPDEGTSVSFIIPDQQKSKGSP</sequence>
<feature type="domain" description="Response regulatory" evidence="15">
    <location>
        <begin position="713"/>
        <end position="829"/>
    </location>
</feature>
<dbReference type="InterPro" id="IPR011006">
    <property type="entry name" value="CheY-like_superfamily"/>
</dbReference>
<keyword evidence="6" id="KW-0808">Transferase</keyword>
<feature type="transmembrane region" description="Helical" evidence="13">
    <location>
        <begin position="315"/>
        <end position="335"/>
    </location>
</feature>
<dbReference type="PROSITE" id="PS50109">
    <property type="entry name" value="HIS_KIN"/>
    <property type="match status" value="2"/>
</dbReference>
<feature type="domain" description="Histidine kinase" evidence="14">
    <location>
        <begin position="451"/>
        <end position="668"/>
    </location>
</feature>
<dbReference type="EC" id="2.7.13.3" evidence="3"/>
<gene>
    <name evidence="16" type="ORF">D3P09_24975</name>
</gene>
<evidence type="ECO:0000259" key="15">
    <source>
        <dbReference type="PROSITE" id="PS50110"/>
    </source>
</evidence>
<keyword evidence="4" id="KW-1003">Cell membrane</keyword>
<evidence type="ECO:0000256" key="8">
    <source>
        <dbReference type="ARBA" id="ARBA00022777"/>
    </source>
</evidence>
<evidence type="ECO:0000256" key="3">
    <source>
        <dbReference type="ARBA" id="ARBA00012438"/>
    </source>
</evidence>
<dbReference type="CDD" id="cd17574">
    <property type="entry name" value="REC_OmpR"/>
    <property type="match status" value="1"/>
</dbReference>
<dbReference type="InterPro" id="IPR001789">
    <property type="entry name" value="Sig_transdc_resp-reg_receiver"/>
</dbReference>
<dbReference type="FunFam" id="3.30.565.10:FF:000023">
    <property type="entry name" value="PAS domain-containing sensor histidine kinase"/>
    <property type="match status" value="1"/>
</dbReference>
<comment type="catalytic activity">
    <reaction evidence="1">
        <text>ATP + protein L-histidine = ADP + protein N-phospho-L-histidine.</text>
        <dbReference type="EC" id="2.7.13.3"/>
    </reaction>
</comment>
<dbReference type="PANTHER" id="PTHR43047">
    <property type="entry name" value="TWO-COMPONENT HISTIDINE PROTEIN KINASE"/>
    <property type="match status" value="1"/>
</dbReference>
<evidence type="ECO:0000256" key="12">
    <source>
        <dbReference type="PROSITE-ProRule" id="PRU00169"/>
    </source>
</evidence>